<reference evidence="4 5" key="1">
    <citation type="submission" date="2022-12" db="EMBL/GenBank/DDBJ databases">
        <title>Genomic features and morphological characterization of a novel Knufia sp. strain isolated from spacecraft assembly facility.</title>
        <authorList>
            <person name="Teixeira M."/>
            <person name="Chander A.M."/>
            <person name="Stajich J.E."/>
            <person name="Venkateswaran K."/>
        </authorList>
    </citation>
    <scope>NUCLEOTIDE SEQUENCE [LARGE SCALE GENOMIC DNA]</scope>
    <source>
        <strain evidence="4 5">FJI-L2-BK-P2</strain>
    </source>
</reference>
<feature type="domain" description="Transcription factor Iwr1" evidence="3">
    <location>
        <begin position="281"/>
        <end position="356"/>
    </location>
</feature>
<dbReference type="Proteomes" id="UP001316803">
    <property type="component" value="Unassembled WGS sequence"/>
</dbReference>
<dbReference type="EMBL" id="JAKLMC020000018">
    <property type="protein sequence ID" value="KAK5951766.1"/>
    <property type="molecule type" value="Genomic_DNA"/>
</dbReference>
<dbReference type="InterPro" id="IPR040150">
    <property type="entry name" value="Iwr1"/>
</dbReference>
<comment type="similarity">
    <text evidence="1">Belongs to the IWR1/SLC7A6OS family.</text>
</comment>
<dbReference type="PANTHER" id="PTHR28063:SF1">
    <property type="entry name" value="RNA POLYMERASE II NUCLEAR LOCALIZATION PROTEIN IWR1"/>
    <property type="match status" value="1"/>
</dbReference>
<dbReference type="AlphaFoldDB" id="A0AAN8EQE6"/>
<feature type="region of interest" description="Disordered" evidence="2">
    <location>
        <begin position="325"/>
        <end position="385"/>
    </location>
</feature>
<protein>
    <recommendedName>
        <fullName evidence="3">Transcription factor Iwr1 domain-containing protein</fullName>
    </recommendedName>
</protein>
<dbReference type="PANTHER" id="PTHR28063">
    <property type="entry name" value="RNA POLYMERASE II NUCLEAR LOCALIZATION PROTEIN IWR1"/>
    <property type="match status" value="1"/>
</dbReference>
<sequence length="385" mass="43776">MVSAPERISIKRRRVDEPVDRLVYQSKKQRTSNHVFVRVQPEAIKDQESSSRATGPVNGTTTRSTLIPGIPLVKSTQPGDEIKDFQKYRAAQHPRKDEPVTDGIFAHLDATQTAKSSQNARRFHLTRDLSTALRPQPSGGIRKTKSNLRPHLPTFIERYEAAKAHDTGFHADVPIDRLIRSAKHGGHDIDPKEIIDNDTDVEKQSVQVFQRPSNAAKTGRSIHDDPATWDLNSDQLANELAALALDMDPDAKATYLADPQYVQQDVVPMALSGTQDLGELDDFVYETYIRVQQSTLADLDVAIRTKSFGYLVVDEEEEDLWEQYLREDDDEDDEWDEEDGDSNAEDNPRNEYPDEEVSSDDEYGMNVYKYRRNHSDDEQFDEDDD</sequence>
<dbReference type="GO" id="GO:0005737">
    <property type="term" value="C:cytoplasm"/>
    <property type="evidence" value="ECO:0007669"/>
    <property type="project" value="TreeGrafter"/>
</dbReference>
<evidence type="ECO:0000256" key="1">
    <source>
        <dbReference type="ARBA" id="ARBA00010218"/>
    </source>
</evidence>
<gene>
    <name evidence="4" type="ORF">OHC33_007058</name>
</gene>
<name>A0AAN8EQE6_9EURO</name>
<evidence type="ECO:0000313" key="4">
    <source>
        <dbReference type="EMBL" id="KAK5951766.1"/>
    </source>
</evidence>
<accession>A0AAN8EQE6</accession>
<feature type="compositionally biased region" description="Acidic residues" evidence="2">
    <location>
        <begin position="325"/>
        <end position="344"/>
    </location>
</feature>
<feature type="compositionally biased region" description="Acidic residues" evidence="2">
    <location>
        <begin position="353"/>
        <end position="363"/>
    </location>
</feature>
<dbReference type="GO" id="GO:0006606">
    <property type="term" value="P:protein import into nucleus"/>
    <property type="evidence" value="ECO:0007669"/>
    <property type="project" value="InterPro"/>
</dbReference>
<evidence type="ECO:0000313" key="5">
    <source>
        <dbReference type="Proteomes" id="UP001316803"/>
    </source>
</evidence>
<feature type="compositionally biased region" description="Polar residues" evidence="2">
    <location>
        <begin position="50"/>
        <end position="65"/>
    </location>
</feature>
<evidence type="ECO:0000259" key="3">
    <source>
        <dbReference type="Pfam" id="PF08574"/>
    </source>
</evidence>
<proteinExistence type="inferred from homology"/>
<organism evidence="4 5">
    <name type="scientific">Knufia fluminis</name>
    <dbReference type="NCBI Taxonomy" id="191047"/>
    <lineage>
        <taxon>Eukaryota</taxon>
        <taxon>Fungi</taxon>
        <taxon>Dikarya</taxon>
        <taxon>Ascomycota</taxon>
        <taxon>Pezizomycotina</taxon>
        <taxon>Eurotiomycetes</taxon>
        <taxon>Chaetothyriomycetidae</taxon>
        <taxon>Chaetothyriales</taxon>
        <taxon>Trichomeriaceae</taxon>
        <taxon>Knufia</taxon>
    </lineage>
</organism>
<keyword evidence="5" id="KW-1185">Reference proteome</keyword>
<evidence type="ECO:0000256" key="2">
    <source>
        <dbReference type="SAM" id="MobiDB-lite"/>
    </source>
</evidence>
<dbReference type="InterPro" id="IPR013883">
    <property type="entry name" value="TF_Iwr1_dom"/>
</dbReference>
<feature type="region of interest" description="Disordered" evidence="2">
    <location>
        <begin position="41"/>
        <end position="78"/>
    </location>
</feature>
<dbReference type="Pfam" id="PF08574">
    <property type="entry name" value="Iwr1"/>
    <property type="match status" value="1"/>
</dbReference>
<comment type="caution">
    <text evidence="4">The sequence shown here is derived from an EMBL/GenBank/DDBJ whole genome shotgun (WGS) entry which is preliminary data.</text>
</comment>